<dbReference type="eggNOG" id="KOG1208">
    <property type="taxonomic scope" value="Eukaryota"/>
</dbReference>
<dbReference type="Gene3D" id="3.40.50.720">
    <property type="entry name" value="NAD(P)-binding Rossmann-like Domain"/>
    <property type="match status" value="1"/>
</dbReference>
<accession>M7TVZ7</accession>
<dbReference type="HOGENOM" id="CLU_010194_44_0_1"/>
<dbReference type="Proteomes" id="UP000012174">
    <property type="component" value="Unassembled WGS sequence"/>
</dbReference>
<protein>
    <submittedName>
        <fullName evidence="3">Putative retinol dehydrogenase protein</fullName>
    </submittedName>
</protein>
<sequence>MPSTTHSEFHAHTEALEVAKAFADGIRGKTILIAGVNRGGIGFPTAQAFASQSPANLILTGRTPSKVQESIDALKADYPNVNYRVLKIDLSNQNSVRAAAAEVLAWSDIPAIDIVVNSAGIMGIQERTITEEGIELHFATNHIGHWLFTCSILPKLIKAASGSPKGATRIINVSSGSPYMASMRWSDRNFEKVSTELPEAEQPNYEFLGAWGYTNLRNEAYNPVEAYSQSKIANVLFGIAANKRWFEKHGILTLALHPGVIHTELGRAFAEDTLVSIKKLADQGLIDYKTLGAGASTSLVAALDPKLAVGVGETKDGNENYGAFLDNCQISDQCRPGSVSSAEAERLWRLSEELVKQSFT</sequence>
<dbReference type="Pfam" id="PF00106">
    <property type="entry name" value="adh_short"/>
    <property type="match status" value="1"/>
</dbReference>
<dbReference type="KEGG" id="ela:UCREL1_2131"/>
<evidence type="ECO:0000256" key="1">
    <source>
        <dbReference type="ARBA" id="ARBA00006484"/>
    </source>
</evidence>
<gene>
    <name evidence="3" type="ORF">UCREL1_2131</name>
</gene>
<reference evidence="4" key="1">
    <citation type="journal article" date="2013" name="Genome Announc.">
        <title>Draft genome sequence of the grapevine dieback fungus Eutypa lata UCR-EL1.</title>
        <authorList>
            <person name="Blanco-Ulate B."/>
            <person name="Rolshausen P.E."/>
            <person name="Cantu D."/>
        </authorList>
    </citation>
    <scope>NUCLEOTIDE SEQUENCE [LARGE SCALE GENOMIC DNA]</scope>
    <source>
        <strain evidence="4">UCR-EL1</strain>
    </source>
</reference>
<dbReference type="EMBL" id="KB705773">
    <property type="protein sequence ID" value="EMR70835.1"/>
    <property type="molecule type" value="Genomic_DNA"/>
</dbReference>
<dbReference type="AlphaFoldDB" id="M7TVZ7"/>
<dbReference type="PRINTS" id="PR00081">
    <property type="entry name" value="GDHRDH"/>
</dbReference>
<evidence type="ECO:0000313" key="3">
    <source>
        <dbReference type="EMBL" id="EMR70835.1"/>
    </source>
</evidence>
<keyword evidence="2" id="KW-0560">Oxidoreductase</keyword>
<dbReference type="SUPFAM" id="SSF51735">
    <property type="entry name" value="NAD(P)-binding Rossmann-fold domains"/>
    <property type="match status" value="1"/>
</dbReference>
<dbReference type="PANTHER" id="PTHR24320:SF283">
    <property type="entry name" value="RETINOL DEHYDROGENASE 11"/>
    <property type="match status" value="1"/>
</dbReference>
<keyword evidence="4" id="KW-1185">Reference proteome</keyword>
<proteinExistence type="inferred from homology"/>
<dbReference type="GO" id="GO:0016491">
    <property type="term" value="F:oxidoreductase activity"/>
    <property type="evidence" value="ECO:0007669"/>
    <property type="project" value="UniProtKB-KW"/>
</dbReference>
<organism evidence="3 4">
    <name type="scientific">Eutypa lata (strain UCR-EL1)</name>
    <name type="common">Grapevine dieback disease fungus</name>
    <name type="synonym">Eutypa armeniacae</name>
    <dbReference type="NCBI Taxonomy" id="1287681"/>
    <lineage>
        <taxon>Eukaryota</taxon>
        <taxon>Fungi</taxon>
        <taxon>Dikarya</taxon>
        <taxon>Ascomycota</taxon>
        <taxon>Pezizomycotina</taxon>
        <taxon>Sordariomycetes</taxon>
        <taxon>Xylariomycetidae</taxon>
        <taxon>Xylariales</taxon>
        <taxon>Diatrypaceae</taxon>
        <taxon>Eutypa</taxon>
    </lineage>
</organism>
<comment type="similarity">
    <text evidence="1">Belongs to the short-chain dehydrogenases/reductases (SDR) family.</text>
</comment>
<dbReference type="PANTHER" id="PTHR24320">
    <property type="entry name" value="RETINOL DEHYDROGENASE"/>
    <property type="match status" value="1"/>
</dbReference>
<dbReference type="InterPro" id="IPR036291">
    <property type="entry name" value="NAD(P)-bd_dom_sf"/>
</dbReference>
<dbReference type="OrthoDB" id="191139at2759"/>
<evidence type="ECO:0000313" key="4">
    <source>
        <dbReference type="Proteomes" id="UP000012174"/>
    </source>
</evidence>
<dbReference type="OMA" id="MRWSDMN"/>
<evidence type="ECO:0000256" key="2">
    <source>
        <dbReference type="ARBA" id="ARBA00023002"/>
    </source>
</evidence>
<dbReference type="InterPro" id="IPR002347">
    <property type="entry name" value="SDR_fam"/>
</dbReference>
<name>M7TVZ7_EUTLA</name>